<keyword evidence="2" id="KW-1185">Reference proteome</keyword>
<feature type="compositionally biased region" description="Low complexity" evidence="1">
    <location>
        <begin position="30"/>
        <end position="40"/>
    </location>
</feature>
<proteinExistence type="predicted"/>
<feature type="compositionally biased region" description="Basic residues" evidence="1">
    <location>
        <begin position="569"/>
        <end position="580"/>
    </location>
</feature>
<feature type="compositionally biased region" description="Polar residues" evidence="1">
    <location>
        <begin position="272"/>
        <end position="281"/>
    </location>
</feature>
<feature type="compositionally biased region" description="Low complexity" evidence="1">
    <location>
        <begin position="442"/>
        <end position="452"/>
    </location>
</feature>
<reference evidence="3" key="1">
    <citation type="submission" date="2025-08" db="UniProtKB">
        <authorList>
            <consortium name="RefSeq"/>
        </authorList>
    </citation>
    <scope>IDENTIFICATION</scope>
</reference>
<organism evidence="2 3">
    <name type="scientific">Diaphorina citri</name>
    <name type="common">Asian citrus psyllid</name>
    <dbReference type="NCBI Taxonomy" id="121845"/>
    <lineage>
        <taxon>Eukaryota</taxon>
        <taxon>Metazoa</taxon>
        <taxon>Ecdysozoa</taxon>
        <taxon>Arthropoda</taxon>
        <taxon>Hexapoda</taxon>
        <taxon>Insecta</taxon>
        <taxon>Pterygota</taxon>
        <taxon>Neoptera</taxon>
        <taxon>Paraneoptera</taxon>
        <taxon>Hemiptera</taxon>
        <taxon>Sternorrhyncha</taxon>
        <taxon>Psylloidea</taxon>
        <taxon>Psyllidae</taxon>
        <taxon>Diaphorininae</taxon>
        <taxon>Diaphorina</taxon>
    </lineage>
</organism>
<dbReference type="KEGG" id="dci:103515826"/>
<feature type="compositionally biased region" description="Basic and acidic residues" evidence="1">
    <location>
        <begin position="131"/>
        <end position="198"/>
    </location>
</feature>
<feature type="compositionally biased region" description="Basic and acidic residues" evidence="1">
    <location>
        <begin position="41"/>
        <end position="122"/>
    </location>
</feature>
<feature type="compositionally biased region" description="Acidic residues" evidence="1">
    <location>
        <begin position="297"/>
        <end position="307"/>
    </location>
</feature>
<evidence type="ECO:0000313" key="3">
    <source>
        <dbReference type="RefSeq" id="XP_026684205.1"/>
    </source>
</evidence>
<sequence length="655" mass="73723">MLDLRGWFQSVHGSSTRSCHGWSSSVWSSCGGRNNRNFGGRNDRFPRDRRDDRDRHYDRYDGHRDGDRYGDRERDVDRFGDRADRDLPPRSKSEENLRDKDRPGRPEDEGNDGKLPVEKPGEKNIPPTGGDGDKAAEADRPQGERGFDRNERPFDKNERPFDKERFDKADRYRGDRYDDRNDRYPADRNDRFDRYDRRRDRRPAPYQRQRRPRSQEGEEPQGPPRREKTPPPPQPQPEEEEETDPVLRARKKKFQSNEIVEPVSKRIRLRQATPQVSSPKQASPEHHTPPGRAQEEGFSDEDFDEEPLPPKTSKRIVLLPEHMKKPPEALKPLVEALPKEEAAKSSDGAKAAEKEGSKVSEKEVGGGKSSDGGKKKRHSTTTDEDTDNVDDVFKELDAVLKDNFDDIKFSVDDDDIESEDEKPVPDPMTRFKSLAAGKAEKAPPVVAPAAEKPAPKLPPTKSPQDEKAARKIDVKGGKEDASAKGSGVAGAPPKPEPIHYATDSITTNRPARRKIVLKSESEPAPPISGGDDKNRVSFKFKGSAMNSDPRIASKPDKSKEATKDDILRKCKKNIIKKKHSGGGESQEPLLPYEDEEGGEGGGEDDLREQLSRRRAERAQGFTDTFFCYLAEHQFVTFYIGGCSHGELDISLIPSG</sequence>
<name>A0A3Q0JBV5_DIACI</name>
<feature type="compositionally biased region" description="Basic and acidic residues" evidence="1">
    <location>
        <begin position="463"/>
        <end position="482"/>
    </location>
</feature>
<dbReference type="PaxDb" id="121845-A0A3Q0JBV5"/>
<feature type="region of interest" description="Disordered" evidence="1">
    <location>
        <begin position="30"/>
        <end position="390"/>
    </location>
</feature>
<feature type="compositionally biased region" description="Acidic residues" evidence="1">
    <location>
        <begin position="592"/>
        <end position="606"/>
    </location>
</feature>
<accession>A0A3Q0JBV5</accession>
<dbReference type="PROSITE" id="PS51257">
    <property type="entry name" value="PROKAR_LIPOPROTEIN"/>
    <property type="match status" value="1"/>
</dbReference>
<dbReference type="AlphaFoldDB" id="A0A3Q0JBV5"/>
<evidence type="ECO:0000256" key="1">
    <source>
        <dbReference type="SAM" id="MobiDB-lite"/>
    </source>
</evidence>
<feature type="compositionally biased region" description="Basic and acidic residues" evidence="1">
    <location>
        <begin position="350"/>
        <end position="365"/>
    </location>
</feature>
<feature type="compositionally biased region" description="Basic and acidic residues" evidence="1">
    <location>
        <begin position="551"/>
        <end position="568"/>
    </location>
</feature>
<evidence type="ECO:0000313" key="2">
    <source>
        <dbReference type="Proteomes" id="UP000079169"/>
    </source>
</evidence>
<feature type="region of interest" description="Disordered" evidence="1">
    <location>
        <begin position="407"/>
        <end position="614"/>
    </location>
</feature>
<gene>
    <name evidence="3" type="primary">LOC103515826</name>
</gene>
<protein>
    <submittedName>
        <fullName evidence="3">Muscle M-line assembly protein unc-89-like</fullName>
    </submittedName>
</protein>
<dbReference type="Proteomes" id="UP000079169">
    <property type="component" value="Unplaced"/>
</dbReference>
<dbReference type="GeneID" id="103515826"/>
<dbReference type="RefSeq" id="XP_026684205.1">
    <property type="nucleotide sequence ID" value="XM_026828404.1"/>
</dbReference>